<comment type="caution">
    <text evidence="1">The sequence shown here is derived from an EMBL/GenBank/DDBJ whole genome shotgun (WGS) entry which is preliminary data.</text>
</comment>
<dbReference type="Proteomes" id="UP000789396">
    <property type="component" value="Unassembled WGS sequence"/>
</dbReference>
<dbReference type="OrthoDB" id="2435690at2759"/>
<organism evidence="1 2">
    <name type="scientific">Racocetra fulgida</name>
    <dbReference type="NCBI Taxonomy" id="60492"/>
    <lineage>
        <taxon>Eukaryota</taxon>
        <taxon>Fungi</taxon>
        <taxon>Fungi incertae sedis</taxon>
        <taxon>Mucoromycota</taxon>
        <taxon>Glomeromycotina</taxon>
        <taxon>Glomeromycetes</taxon>
        <taxon>Diversisporales</taxon>
        <taxon>Gigasporaceae</taxon>
        <taxon>Racocetra</taxon>
    </lineage>
</organism>
<reference evidence="1" key="1">
    <citation type="submission" date="2021-06" db="EMBL/GenBank/DDBJ databases">
        <authorList>
            <person name="Kallberg Y."/>
            <person name="Tangrot J."/>
            <person name="Rosling A."/>
        </authorList>
    </citation>
    <scope>NUCLEOTIDE SEQUENCE</scope>
    <source>
        <strain evidence="1">IN212</strain>
    </source>
</reference>
<keyword evidence="2" id="KW-1185">Reference proteome</keyword>
<name>A0A9N9ILL7_9GLOM</name>
<proteinExistence type="predicted"/>
<evidence type="ECO:0000313" key="2">
    <source>
        <dbReference type="Proteomes" id="UP000789396"/>
    </source>
</evidence>
<accession>A0A9N9ILL7</accession>
<protein>
    <submittedName>
        <fullName evidence="1">3327_t:CDS:1</fullName>
    </submittedName>
</protein>
<sequence length="159" mass="18934">AAIIRQLWDSFVDLYNHMHTSNISGSQFHQKARQWLKLFLTKSQGNINSPEFIRGLYRPTDITPYIHVLVYHVPEFIDLHRSIKFSSFSCCGVEKKNYDHVLYFFRKSMKDGGIGDNRKSAIFEIMEYENRSNFFYINDILTYFKKDRVVHEYSNTDIE</sequence>
<dbReference type="AlphaFoldDB" id="A0A9N9ILL7"/>
<dbReference type="EMBL" id="CAJVPZ010031683">
    <property type="protein sequence ID" value="CAG8739913.1"/>
    <property type="molecule type" value="Genomic_DNA"/>
</dbReference>
<evidence type="ECO:0000313" key="1">
    <source>
        <dbReference type="EMBL" id="CAG8739913.1"/>
    </source>
</evidence>
<feature type="non-terminal residue" evidence="1">
    <location>
        <position position="1"/>
    </location>
</feature>
<gene>
    <name evidence="1" type="ORF">RFULGI_LOCUS12780</name>
</gene>